<accession>A0A2W4STJ6</accession>
<keyword evidence="1" id="KW-1133">Transmembrane helix</keyword>
<dbReference type="EMBL" id="QJPH01000318">
    <property type="protein sequence ID" value="PZN78480.1"/>
    <property type="molecule type" value="Genomic_DNA"/>
</dbReference>
<comment type="caution">
    <text evidence="2">The sequence shown here is derived from an EMBL/GenBank/DDBJ whole genome shotgun (WGS) entry which is preliminary data.</text>
</comment>
<name>A0A2W4STJ6_9GAMM</name>
<gene>
    <name evidence="2" type="ORF">DM484_12880</name>
</gene>
<feature type="transmembrane region" description="Helical" evidence="1">
    <location>
        <begin position="39"/>
        <end position="61"/>
    </location>
</feature>
<reference evidence="2 3" key="1">
    <citation type="journal article" date="2018" name="Aquat. Microb. Ecol.">
        <title>Gammaproteobacterial methanotrophs dominate.</title>
        <authorList>
            <person name="Rissanen A.J."/>
            <person name="Saarenheimo J."/>
            <person name="Tiirola M."/>
            <person name="Peura S."/>
            <person name="Aalto S.L."/>
            <person name="Karvinen A."/>
            <person name="Nykanen H."/>
        </authorList>
    </citation>
    <scope>NUCLEOTIDE SEQUENCE [LARGE SCALE GENOMIC DNA]</scope>
    <source>
        <strain evidence="2">AMbin10</strain>
    </source>
</reference>
<dbReference type="Proteomes" id="UP000249396">
    <property type="component" value="Unassembled WGS sequence"/>
</dbReference>
<keyword evidence="1" id="KW-0812">Transmembrane</keyword>
<proteinExistence type="predicted"/>
<evidence type="ECO:0000256" key="1">
    <source>
        <dbReference type="SAM" id="Phobius"/>
    </source>
</evidence>
<keyword evidence="1" id="KW-0472">Membrane</keyword>
<evidence type="ECO:0000313" key="2">
    <source>
        <dbReference type="EMBL" id="PZN78480.1"/>
    </source>
</evidence>
<dbReference type="AlphaFoldDB" id="A0A2W4STJ6"/>
<evidence type="ECO:0000313" key="3">
    <source>
        <dbReference type="Proteomes" id="UP000249396"/>
    </source>
</evidence>
<protein>
    <submittedName>
        <fullName evidence="2">Uncharacterized protein</fullName>
    </submittedName>
</protein>
<sequence>MQNYSILETITIGLTALLAIFWFSPGIKAALVRGKQVKADWPAVLIPLLVVVLFVFFLIFASRL</sequence>
<organism evidence="2 3">
    <name type="scientific">Candidatus Methylumidiphilus alinenensis</name>
    <dbReference type="NCBI Taxonomy" id="2202197"/>
    <lineage>
        <taxon>Bacteria</taxon>
        <taxon>Pseudomonadati</taxon>
        <taxon>Pseudomonadota</taxon>
        <taxon>Gammaproteobacteria</taxon>
        <taxon>Methylococcales</taxon>
        <taxon>Candidatus Methylumidiphilus</taxon>
    </lineage>
</organism>
<feature type="transmembrane region" description="Helical" evidence="1">
    <location>
        <begin position="6"/>
        <end position="27"/>
    </location>
</feature>